<dbReference type="NCBIfam" id="TIGR00003">
    <property type="entry name" value="copper ion binding protein"/>
    <property type="match status" value="1"/>
</dbReference>
<dbReference type="SFLD" id="SFLDF00027">
    <property type="entry name" value="p-type_atpase"/>
    <property type="match status" value="1"/>
</dbReference>
<dbReference type="GO" id="GO:0005524">
    <property type="term" value="F:ATP binding"/>
    <property type="evidence" value="ECO:0007669"/>
    <property type="project" value="UniProtKB-UniRule"/>
</dbReference>
<evidence type="ECO:0000259" key="16">
    <source>
        <dbReference type="PROSITE" id="PS50846"/>
    </source>
</evidence>
<dbReference type="InterPro" id="IPR036163">
    <property type="entry name" value="HMA_dom_sf"/>
</dbReference>
<proteinExistence type="inferred from homology"/>
<dbReference type="CDD" id="cd00371">
    <property type="entry name" value="HMA"/>
    <property type="match status" value="2"/>
</dbReference>
<keyword evidence="13" id="KW-0406">Ion transport</keyword>
<feature type="transmembrane region" description="Helical" evidence="15">
    <location>
        <begin position="471"/>
        <end position="490"/>
    </location>
</feature>
<dbReference type="CDD" id="cd02094">
    <property type="entry name" value="P-type_ATPase_Cu-like"/>
    <property type="match status" value="1"/>
</dbReference>
<organism evidence="17 18">
    <name type="scientific">Rhodocollybia butyracea</name>
    <dbReference type="NCBI Taxonomy" id="206335"/>
    <lineage>
        <taxon>Eukaryota</taxon>
        <taxon>Fungi</taxon>
        <taxon>Dikarya</taxon>
        <taxon>Basidiomycota</taxon>
        <taxon>Agaricomycotina</taxon>
        <taxon>Agaricomycetes</taxon>
        <taxon>Agaricomycetidae</taxon>
        <taxon>Agaricales</taxon>
        <taxon>Marasmiineae</taxon>
        <taxon>Omphalotaceae</taxon>
        <taxon>Rhodocollybia</taxon>
    </lineage>
</organism>
<dbReference type="InterPro" id="IPR023298">
    <property type="entry name" value="ATPase_P-typ_TM_dom_sf"/>
</dbReference>
<dbReference type="SFLD" id="SFLDG00002">
    <property type="entry name" value="C1.7:_P-type_atpase_like"/>
    <property type="match status" value="1"/>
</dbReference>
<dbReference type="InterPro" id="IPR006122">
    <property type="entry name" value="HMA_Cu_ion-bd"/>
</dbReference>
<dbReference type="NCBIfam" id="TIGR01525">
    <property type="entry name" value="ATPase-IB_hvy"/>
    <property type="match status" value="1"/>
</dbReference>
<dbReference type="InterPro" id="IPR018303">
    <property type="entry name" value="ATPase_P-typ_P_site"/>
</dbReference>
<dbReference type="Proteomes" id="UP000772434">
    <property type="component" value="Unassembled WGS sequence"/>
</dbReference>
<dbReference type="PROSITE" id="PS00154">
    <property type="entry name" value="ATPASE_E1_E2"/>
    <property type="match status" value="1"/>
</dbReference>
<dbReference type="InterPro" id="IPR006121">
    <property type="entry name" value="HMA_dom"/>
</dbReference>
<dbReference type="Gene3D" id="2.70.150.10">
    <property type="entry name" value="Calcium-transporting ATPase, cytoplasmic transduction domain A"/>
    <property type="match status" value="1"/>
</dbReference>
<dbReference type="InterPro" id="IPR036412">
    <property type="entry name" value="HAD-like_sf"/>
</dbReference>
<evidence type="ECO:0000256" key="2">
    <source>
        <dbReference type="ARBA" id="ARBA00006024"/>
    </source>
</evidence>
<evidence type="ECO:0000256" key="10">
    <source>
        <dbReference type="ARBA" id="ARBA00022967"/>
    </source>
</evidence>
<keyword evidence="6" id="KW-0677">Repeat</keyword>
<evidence type="ECO:0000256" key="15">
    <source>
        <dbReference type="RuleBase" id="RU362081"/>
    </source>
</evidence>
<dbReference type="PROSITE" id="PS50846">
    <property type="entry name" value="HMA_2"/>
    <property type="match status" value="3"/>
</dbReference>
<evidence type="ECO:0000256" key="4">
    <source>
        <dbReference type="ARBA" id="ARBA00022692"/>
    </source>
</evidence>
<evidence type="ECO:0000256" key="5">
    <source>
        <dbReference type="ARBA" id="ARBA00022723"/>
    </source>
</evidence>
<comment type="similarity">
    <text evidence="2 15">Belongs to the cation transport ATPase (P-type) (TC 3.A.3) family. Type IB subfamily.</text>
</comment>
<gene>
    <name evidence="17" type="ORF">BDP27DRAFT_1389825</name>
</gene>
<keyword evidence="7 15" id="KW-0547">Nucleotide-binding</keyword>
<dbReference type="InterPro" id="IPR023299">
    <property type="entry name" value="ATPase_P-typ_cyto_dom_N"/>
</dbReference>
<dbReference type="Gene3D" id="3.40.1110.10">
    <property type="entry name" value="Calcium-transporting ATPase, cytoplasmic domain N"/>
    <property type="match status" value="1"/>
</dbReference>
<dbReference type="NCBIfam" id="TIGR01494">
    <property type="entry name" value="ATPase_P-type"/>
    <property type="match status" value="1"/>
</dbReference>
<evidence type="ECO:0000256" key="12">
    <source>
        <dbReference type="ARBA" id="ARBA00023008"/>
    </source>
</evidence>
<feature type="domain" description="HMA" evidence="16">
    <location>
        <begin position="245"/>
        <end position="315"/>
    </location>
</feature>
<feature type="domain" description="HMA" evidence="16">
    <location>
        <begin position="39"/>
        <end position="105"/>
    </location>
</feature>
<dbReference type="EMBL" id="JADNRY010000008">
    <property type="protein sequence ID" value="KAF9075837.1"/>
    <property type="molecule type" value="Genomic_DNA"/>
</dbReference>
<dbReference type="GO" id="GO:0016020">
    <property type="term" value="C:membrane"/>
    <property type="evidence" value="ECO:0007669"/>
    <property type="project" value="UniProtKB-SubCell"/>
</dbReference>
<dbReference type="Pfam" id="PF00403">
    <property type="entry name" value="HMA"/>
    <property type="match status" value="1"/>
</dbReference>
<dbReference type="SUPFAM" id="SSF81665">
    <property type="entry name" value="Calcium ATPase, transmembrane domain M"/>
    <property type="match status" value="1"/>
</dbReference>
<dbReference type="PANTHER" id="PTHR43520">
    <property type="entry name" value="ATP7, ISOFORM B"/>
    <property type="match status" value="1"/>
</dbReference>
<dbReference type="Gene3D" id="3.30.70.100">
    <property type="match status" value="3"/>
</dbReference>
<dbReference type="SFLD" id="SFLDS00003">
    <property type="entry name" value="Haloacid_Dehalogenase"/>
    <property type="match status" value="1"/>
</dbReference>
<dbReference type="PRINTS" id="PR00119">
    <property type="entry name" value="CATATPASE"/>
</dbReference>
<evidence type="ECO:0000313" key="17">
    <source>
        <dbReference type="EMBL" id="KAF9075837.1"/>
    </source>
</evidence>
<dbReference type="FunFam" id="3.30.70.100:FF:000001">
    <property type="entry name" value="ATPase copper transporting beta"/>
    <property type="match status" value="1"/>
</dbReference>
<keyword evidence="8 15" id="KW-0067">ATP-binding</keyword>
<dbReference type="SUPFAM" id="SSF81653">
    <property type="entry name" value="Calcium ATPase, transduction domain A"/>
    <property type="match status" value="1"/>
</dbReference>
<feature type="transmembrane region" description="Helical" evidence="15">
    <location>
        <begin position="657"/>
        <end position="680"/>
    </location>
</feature>
<evidence type="ECO:0000256" key="3">
    <source>
        <dbReference type="ARBA" id="ARBA00022448"/>
    </source>
</evidence>
<evidence type="ECO:0000256" key="7">
    <source>
        <dbReference type="ARBA" id="ARBA00022741"/>
    </source>
</evidence>
<dbReference type="GO" id="GO:0043682">
    <property type="term" value="F:P-type divalent copper transporter activity"/>
    <property type="evidence" value="ECO:0007669"/>
    <property type="project" value="TreeGrafter"/>
</dbReference>
<dbReference type="Gene3D" id="3.40.50.1000">
    <property type="entry name" value="HAD superfamily/HAD-like"/>
    <property type="match status" value="1"/>
</dbReference>
<feature type="domain" description="HMA" evidence="16">
    <location>
        <begin position="164"/>
        <end position="229"/>
    </location>
</feature>
<dbReference type="Pfam" id="PF00122">
    <property type="entry name" value="E1-E2_ATPase"/>
    <property type="match status" value="1"/>
</dbReference>
<accession>A0A9P5Q7X6</accession>
<dbReference type="GO" id="GO:0016887">
    <property type="term" value="F:ATP hydrolysis activity"/>
    <property type="evidence" value="ECO:0007669"/>
    <property type="project" value="InterPro"/>
</dbReference>
<keyword evidence="14 15" id="KW-0472">Membrane</keyword>
<keyword evidence="11 15" id="KW-1133">Transmembrane helix</keyword>
<evidence type="ECO:0000256" key="11">
    <source>
        <dbReference type="ARBA" id="ARBA00022989"/>
    </source>
</evidence>
<evidence type="ECO:0000256" key="9">
    <source>
        <dbReference type="ARBA" id="ARBA00022842"/>
    </source>
</evidence>
<comment type="subcellular location">
    <subcellularLocation>
        <location evidence="1">Endomembrane system</location>
        <topology evidence="1">Multi-pass membrane protein</topology>
    </subcellularLocation>
    <subcellularLocation>
        <location evidence="15">Membrane</location>
    </subcellularLocation>
</comment>
<keyword evidence="5 15" id="KW-0479">Metal-binding</keyword>
<keyword evidence="18" id="KW-1185">Reference proteome</keyword>
<reference evidence="17" key="1">
    <citation type="submission" date="2020-11" db="EMBL/GenBank/DDBJ databases">
        <authorList>
            <consortium name="DOE Joint Genome Institute"/>
            <person name="Ahrendt S."/>
            <person name="Riley R."/>
            <person name="Andreopoulos W."/>
            <person name="Labutti K."/>
            <person name="Pangilinan J."/>
            <person name="Ruiz-Duenas F.J."/>
            <person name="Barrasa J.M."/>
            <person name="Sanchez-Garcia M."/>
            <person name="Camarero S."/>
            <person name="Miyauchi S."/>
            <person name="Serrano A."/>
            <person name="Linde D."/>
            <person name="Babiker R."/>
            <person name="Drula E."/>
            <person name="Ayuso-Fernandez I."/>
            <person name="Pacheco R."/>
            <person name="Padilla G."/>
            <person name="Ferreira P."/>
            <person name="Barriuso J."/>
            <person name="Kellner H."/>
            <person name="Castanera R."/>
            <person name="Alfaro M."/>
            <person name="Ramirez L."/>
            <person name="Pisabarro A.G."/>
            <person name="Kuo A."/>
            <person name="Tritt A."/>
            <person name="Lipzen A."/>
            <person name="He G."/>
            <person name="Yan M."/>
            <person name="Ng V."/>
            <person name="Cullen D."/>
            <person name="Martin F."/>
            <person name="Rosso M.-N."/>
            <person name="Henrissat B."/>
            <person name="Hibbett D."/>
            <person name="Martinez A.T."/>
            <person name="Grigoriev I.V."/>
        </authorList>
    </citation>
    <scope>NUCLEOTIDE SEQUENCE</scope>
    <source>
        <strain evidence="17">AH 40177</strain>
    </source>
</reference>
<keyword evidence="10" id="KW-1278">Translocase</keyword>
<dbReference type="InterPro" id="IPR059000">
    <property type="entry name" value="ATPase_P-type_domA"/>
</dbReference>
<evidence type="ECO:0000313" key="18">
    <source>
        <dbReference type="Proteomes" id="UP000772434"/>
    </source>
</evidence>
<feature type="transmembrane region" description="Helical" evidence="15">
    <location>
        <begin position="437"/>
        <end position="459"/>
    </location>
</feature>
<keyword evidence="12" id="KW-0186">Copper</keyword>
<dbReference type="AlphaFoldDB" id="A0A9P5Q7X6"/>
<feature type="transmembrane region" description="Helical" evidence="15">
    <location>
        <begin position="700"/>
        <end position="728"/>
    </location>
</feature>
<evidence type="ECO:0000256" key="1">
    <source>
        <dbReference type="ARBA" id="ARBA00004127"/>
    </source>
</evidence>
<name>A0A9P5Q7X6_9AGAR</name>
<dbReference type="InterPro" id="IPR017969">
    <property type="entry name" value="Heavy-metal-associated_CS"/>
</dbReference>
<dbReference type="Pfam" id="PF00702">
    <property type="entry name" value="Hydrolase"/>
    <property type="match status" value="1"/>
</dbReference>
<dbReference type="GO" id="GO:0005507">
    <property type="term" value="F:copper ion binding"/>
    <property type="evidence" value="ECO:0007669"/>
    <property type="project" value="InterPro"/>
</dbReference>
<dbReference type="GO" id="GO:0055070">
    <property type="term" value="P:copper ion homeostasis"/>
    <property type="evidence" value="ECO:0007669"/>
    <property type="project" value="TreeGrafter"/>
</dbReference>
<comment type="caution">
    <text evidence="17">The sequence shown here is derived from an EMBL/GenBank/DDBJ whole genome shotgun (WGS) entry which is preliminary data.</text>
</comment>
<dbReference type="PROSITE" id="PS01047">
    <property type="entry name" value="HMA_1"/>
    <property type="match status" value="2"/>
</dbReference>
<dbReference type="PANTHER" id="PTHR43520:SF32">
    <property type="entry name" value="COPPER RESISTANCE P-TYPE ATPASE (EUROFUNG)"/>
    <property type="match status" value="1"/>
</dbReference>
<feature type="transmembrane region" description="Helical" evidence="15">
    <location>
        <begin position="1046"/>
        <end position="1069"/>
    </location>
</feature>
<evidence type="ECO:0000256" key="14">
    <source>
        <dbReference type="ARBA" id="ARBA00023136"/>
    </source>
</evidence>
<evidence type="ECO:0000256" key="13">
    <source>
        <dbReference type="ARBA" id="ARBA00023065"/>
    </source>
</evidence>
<feature type="transmembrane region" description="Helical" evidence="15">
    <location>
        <begin position="339"/>
        <end position="363"/>
    </location>
</feature>
<feature type="transmembrane region" description="Helical" evidence="15">
    <location>
        <begin position="1075"/>
        <end position="1095"/>
    </location>
</feature>
<feature type="transmembrane region" description="Helical" evidence="15">
    <location>
        <begin position="386"/>
        <end position="405"/>
    </location>
</feature>
<dbReference type="SUPFAM" id="SSF55008">
    <property type="entry name" value="HMA, heavy metal-associated domain"/>
    <property type="match status" value="3"/>
</dbReference>
<dbReference type="InterPro" id="IPR027256">
    <property type="entry name" value="P-typ_ATPase_IB"/>
</dbReference>
<keyword evidence="3" id="KW-0813">Transport</keyword>
<dbReference type="InterPro" id="IPR008250">
    <property type="entry name" value="ATPase_P-typ_transduc_dom_A_sf"/>
</dbReference>
<dbReference type="InterPro" id="IPR023214">
    <property type="entry name" value="HAD_sf"/>
</dbReference>
<evidence type="ECO:0000256" key="6">
    <source>
        <dbReference type="ARBA" id="ARBA00022737"/>
    </source>
</evidence>
<dbReference type="InterPro" id="IPR044492">
    <property type="entry name" value="P_typ_ATPase_HD_dom"/>
</dbReference>
<dbReference type="InterPro" id="IPR001757">
    <property type="entry name" value="P_typ_ATPase"/>
</dbReference>
<dbReference type="SUPFAM" id="SSF56784">
    <property type="entry name" value="HAD-like"/>
    <property type="match status" value="1"/>
</dbReference>
<keyword evidence="4 15" id="KW-0812">Transmembrane</keyword>
<dbReference type="OrthoDB" id="432719at2759"/>
<sequence length="1104" mass="118987">MVTSMATYKNRPSVVEGSSKSYYRYPKPSTMSNAADAERITIVHISNLHCSSCVQTIEDTLAKLSPPPSTVEISVVLQSVKVYHEPTLSHAAVRDAITDAGFDVVSESTSDLSATLNKRPSVLSGKTSKHIQQCKLCQDEETALEQHHSLPQKVSLDPGSPGPFKVIFSVAGMTCASCSNSITDTVKDIPGVLDVVVNLMENSAAATVESEDIARTIAEAIDDCGFEASIMNIKSTRAKEPTTTRTISLEVNGMHCQHCPPKIMATLNRLSSVSIIKPIQSEDDPILTISYQPNPPLLTIRHIIQAVHSDNPEFEISVHHAPSIEDVSRNIQRRERRGLLLRLLFTVIAAIPTFIIAIVYMSLVPNGNPGKAFFLEPMWTGNTSRAQWALFFLATPVMFYSAGLFHRRSLKEIIALWKRGSTVPIIKRLTRFGSMNLLVSAGVSVAYFSSVALLALAAIQPKSTDGQGDQSTYFDSVVLLTMFLLFGRFLESYSKARTADAIGALASLKPAEALLLIPGSEDLTEYISNSEASFTGVDAEKRKGDSDASFGKTERVHVDLLELGDIVRVPHGSSPPADGIIVPGESVGIFDESSLTGESKPVKKEEGDRVFVGTINRGDVVHIRVVEIGGATMLDNIMEIVREGQTRRAPMERLADVVTGYFVPVVTLLAIITWIIWLSLGESGALPADYLGGAVGGWPVWSLEFAIAVFVIACPCGIGLAAPTALLVGTGLAAKYGILARGGGEAFQEASRLDVVVFDKTGTITAGKLEVSDAKYIANDKWDKEVIFGMIDEVESTSSHPLAISIREFCEVNNARPQSGSSFSETAGRGLEGSFQALACSIIIGNEEWLQEHGITIDRDLRDLADTWKSQAKSVVFVAAQQQASQLWELLIMFGVTDIIRPEASAVISWLSKKGIEPWMISGDHEKTALAVASVVGIPSSNVIAGVLPHEKAQKIEWLQRGRPVLPSAANDDKTVPKNHFVVAMVGDGINDAPALTFADVGIAIGSGSDVAISSASFILLSSDLYGLMNLIDLSQSVIRRIKFNFFWAAMYNMAALPIAAGAIFPAGHIRLDPVWASLAMALSSVSVVCSSLLLKLYRPPKKP</sequence>
<keyword evidence="9" id="KW-0460">Magnesium</keyword>
<protein>
    <submittedName>
        <fullName evidence="17">Heavy metal translocatin</fullName>
    </submittedName>
</protein>
<evidence type="ECO:0000256" key="8">
    <source>
        <dbReference type="ARBA" id="ARBA00022840"/>
    </source>
</evidence>